<dbReference type="SUPFAM" id="SSF46894">
    <property type="entry name" value="C-terminal effector domain of the bipartite response regulators"/>
    <property type="match status" value="1"/>
</dbReference>
<dbReference type="InterPro" id="IPR001867">
    <property type="entry name" value="OmpR/PhoB-type_DNA-bd"/>
</dbReference>
<evidence type="ECO:0000259" key="8">
    <source>
        <dbReference type="PROSITE" id="PS50110"/>
    </source>
</evidence>
<feature type="modified residue" description="4-aspartylphosphate" evidence="6">
    <location>
        <position position="51"/>
    </location>
</feature>
<accession>A0A8J7BXA8</accession>
<dbReference type="InterPro" id="IPR016032">
    <property type="entry name" value="Sig_transdc_resp-reg_C-effctor"/>
</dbReference>
<dbReference type="Gene3D" id="1.10.10.10">
    <property type="entry name" value="Winged helix-like DNA-binding domain superfamily/Winged helix DNA-binding domain"/>
    <property type="match status" value="1"/>
</dbReference>
<keyword evidence="2" id="KW-0902">Two-component regulatory system</keyword>
<evidence type="ECO:0000256" key="4">
    <source>
        <dbReference type="ARBA" id="ARBA00023125"/>
    </source>
</evidence>
<evidence type="ECO:0000256" key="6">
    <source>
        <dbReference type="PROSITE-ProRule" id="PRU00169"/>
    </source>
</evidence>
<gene>
    <name evidence="10" type="ORF">ICL16_15620</name>
</gene>
<keyword evidence="4 7" id="KW-0238">DNA-binding</keyword>
<dbReference type="Proteomes" id="UP000629098">
    <property type="component" value="Unassembled WGS sequence"/>
</dbReference>
<dbReference type="InterPro" id="IPR036388">
    <property type="entry name" value="WH-like_DNA-bd_sf"/>
</dbReference>
<reference evidence="10" key="1">
    <citation type="submission" date="2020-09" db="EMBL/GenBank/DDBJ databases">
        <title>Iningainema tapete sp. nov. (Scytonemataceae, Cyanobacteria) from greenhouses in central Florida (USA) produces two types of nodularin with biosynthetic potential for microcystin-LR and anabaenopeptins.</title>
        <authorList>
            <person name="Berthold D.E."/>
            <person name="Lefler F.W."/>
            <person name="Huang I.-S."/>
            <person name="Abdulla H."/>
            <person name="Zimba P.V."/>
            <person name="Laughinghouse H.D. IV."/>
        </authorList>
    </citation>
    <scope>NUCLEOTIDE SEQUENCE</scope>
    <source>
        <strain evidence="10">BLCCT55</strain>
    </source>
</reference>
<dbReference type="Pfam" id="PF01627">
    <property type="entry name" value="Hpt"/>
    <property type="match status" value="1"/>
</dbReference>
<proteinExistence type="predicted"/>
<dbReference type="SUPFAM" id="SSF52172">
    <property type="entry name" value="CheY-like"/>
    <property type="match status" value="1"/>
</dbReference>
<dbReference type="FunFam" id="3.40.50.2300:FF:000001">
    <property type="entry name" value="DNA-binding response regulator PhoB"/>
    <property type="match status" value="1"/>
</dbReference>
<dbReference type="Gene3D" id="6.10.250.690">
    <property type="match status" value="1"/>
</dbReference>
<dbReference type="PANTHER" id="PTHR48111">
    <property type="entry name" value="REGULATOR OF RPOS"/>
    <property type="match status" value="1"/>
</dbReference>
<dbReference type="SMART" id="SM00448">
    <property type="entry name" value="REC"/>
    <property type="match status" value="1"/>
</dbReference>
<keyword evidence="3" id="KW-0805">Transcription regulation</keyword>
<dbReference type="SUPFAM" id="SSF47226">
    <property type="entry name" value="Histidine-containing phosphotransfer domain, HPT domain"/>
    <property type="match status" value="1"/>
</dbReference>
<keyword evidence="11" id="KW-1185">Reference proteome</keyword>
<dbReference type="Gene3D" id="3.40.50.2300">
    <property type="match status" value="1"/>
</dbReference>
<feature type="domain" description="Response regulatory" evidence="8">
    <location>
        <begin position="2"/>
        <end position="116"/>
    </location>
</feature>
<comment type="caution">
    <text evidence="10">The sequence shown here is derived from an EMBL/GenBank/DDBJ whole genome shotgun (WGS) entry which is preliminary data.</text>
</comment>
<evidence type="ECO:0000313" key="10">
    <source>
        <dbReference type="EMBL" id="MBD2773462.1"/>
    </source>
</evidence>
<dbReference type="InterPro" id="IPR011006">
    <property type="entry name" value="CheY-like_superfamily"/>
</dbReference>
<dbReference type="Pfam" id="PF00072">
    <property type="entry name" value="Response_reg"/>
    <property type="match status" value="1"/>
</dbReference>
<dbReference type="PANTHER" id="PTHR48111:SF15">
    <property type="entry name" value="OMPR SUBFAMILY"/>
    <property type="match status" value="1"/>
</dbReference>
<dbReference type="InterPro" id="IPR039420">
    <property type="entry name" value="WalR-like"/>
</dbReference>
<dbReference type="Pfam" id="PF00486">
    <property type="entry name" value="Trans_reg_C"/>
    <property type="match status" value="1"/>
</dbReference>
<dbReference type="CDD" id="cd00383">
    <property type="entry name" value="trans_reg_C"/>
    <property type="match status" value="1"/>
</dbReference>
<protein>
    <submittedName>
        <fullName evidence="10">Response regulator</fullName>
    </submittedName>
</protein>
<dbReference type="GO" id="GO:0000156">
    <property type="term" value="F:phosphorelay response regulator activity"/>
    <property type="evidence" value="ECO:0007669"/>
    <property type="project" value="TreeGrafter"/>
</dbReference>
<dbReference type="GO" id="GO:0006355">
    <property type="term" value="P:regulation of DNA-templated transcription"/>
    <property type="evidence" value="ECO:0007669"/>
    <property type="project" value="InterPro"/>
</dbReference>
<dbReference type="SMART" id="SM00862">
    <property type="entry name" value="Trans_reg_C"/>
    <property type="match status" value="1"/>
</dbReference>
<evidence type="ECO:0000256" key="2">
    <source>
        <dbReference type="ARBA" id="ARBA00023012"/>
    </source>
</evidence>
<evidence type="ECO:0000256" key="7">
    <source>
        <dbReference type="PROSITE-ProRule" id="PRU01091"/>
    </source>
</evidence>
<dbReference type="InterPro" id="IPR001789">
    <property type="entry name" value="Sig_transdc_resp-reg_receiver"/>
</dbReference>
<dbReference type="GO" id="GO:0000976">
    <property type="term" value="F:transcription cis-regulatory region binding"/>
    <property type="evidence" value="ECO:0007669"/>
    <property type="project" value="TreeGrafter"/>
</dbReference>
<feature type="DNA-binding region" description="OmpR/PhoB-type" evidence="7">
    <location>
        <begin position="124"/>
        <end position="222"/>
    </location>
</feature>
<name>A0A8J7BXA8_9CYAN</name>
<keyword evidence="1 6" id="KW-0597">Phosphoprotein</keyword>
<evidence type="ECO:0000256" key="5">
    <source>
        <dbReference type="ARBA" id="ARBA00023163"/>
    </source>
</evidence>
<feature type="domain" description="OmpR/PhoB-type" evidence="9">
    <location>
        <begin position="124"/>
        <end position="222"/>
    </location>
</feature>
<dbReference type="RefSeq" id="WP_190829310.1">
    <property type="nucleotide sequence ID" value="NZ_CAWPPI010000054.1"/>
</dbReference>
<evidence type="ECO:0000313" key="11">
    <source>
        <dbReference type="Proteomes" id="UP000629098"/>
    </source>
</evidence>
<dbReference type="GO" id="GO:0032993">
    <property type="term" value="C:protein-DNA complex"/>
    <property type="evidence" value="ECO:0007669"/>
    <property type="project" value="TreeGrafter"/>
</dbReference>
<evidence type="ECO:0000256" key="1">
    <source>
        <dbReference type="ARBA" id="ARBA00022553"/>
    </source>
</evidence>
<keyword evidence="5" id="KW-0804">Transcription</keyword>
<evidence type="ECO:0000259" key="9">
    <source>
        <dbReference type="PROSITE" id="PS51755"/>
    </source>
</evidence>
<dbReference type="PROSITE" id="PS50110">
    <property type="entry name" value="RESPONSE_REGULATORY"/>
    <property type="match status" value="1"/>
</dbReference>
<sequence length="351" mass="38860">MKILLVEDDEGTAEVLKNTLTKQHYVVELAMDGQAGLSLVEVFTYDLILLDIMLPKLDGLNFCRKLRDRGDSTSVLLLTALDSSTTKVIGLDAGADDYVVKPFDTNELLARIRALLRRGTPAVSSVIEVGNIKLDSGSCRVTCDGQLLHLTAKEYAIIEMLMRNSHRMYSQKQLLDYLWSSEEIPSENTVRAHIKALRQKLKKAGADRSIETVYGLGYRLRLGEEVKHAQATVPQTTVEQPELHMSSAQAGIWERFKPKYSAHVSVLENAITTLGAGKLTEELRQKAQQEAHLLIGSLASFGFAEASRLARAIEQIFGAGVKQSQDVEHLCKLIVALREELERPVAIKPPA</sequence>
<dbReference type="Gene3D" id="1.20.120.160">
    <property type="entry name" value="HPT domain"/>
    <property type="match status" value="1"/>
</dbReference>
<dbReference type="GO" id="GO:0005829">
    <property type="term" value="C:cytosol"/>
    <property type="evidence" value="ECO:0007669"/>
    <property type="project" value="TreeGrafter"/>
</dbReference>
<dbReference type="AlphaFoldDB" id="A0A8J7BXA8"/>
<dbReference type="EMBL" id="JACXAE010000054">
    <property type="protein sequence ID" value="MBD2773462.1"/>
    <property type="molecule type" value="Genomic_DNA"/>
</dbReference>
<dbReference type="PROSITE" id="PS51755">
    <property type="entry name" value="OMPR_PHOB"/>
    <property type="match status" value="1"/>
</dbReference>
<dbReference type="InterPro" id="IPR008207">
    <property type="entry name" value="Sig_transdc_His_kin_Hpt_dom"/>
</dbReference>
<evidence type="ECO:0000256" key="3">
    <source>
        <dbReference type="ARBA" id="ARBA00023015"/>
    </source>
</evidence>
<organism evidence="10 11">
    <name type="scientific">Iningainema tapete BLCC-T55</name>
    <dbReference type="NCBI Taxonomy" id="2748662"/>
    <lineage>
        <taxon>Bacteria</taxon>
        <taxon>Bacillati</taxon>
        <taxon>Cyanobacteriota</taxon>
        <taxon>Cyanophyceae</taxon>
        <taxon>Nostocales</taxon>
        <taxon>Scytonemataceae</taxon>
        <taxon>Iningainema tapete</taxon>
    </lineage>
</organism>
<dbReference type="InterPro" id="IPR036641">
    <property type="entry name" value="HPT_dom_sf"/>
</dbReference>